<dbReference type="GO" id="GO:0016887">
    <property type="term" value="F:ATP hydrolysis activity"/>
    <property type="evidence" value="ECO:0007669"/>
    <property type="project" value="InterPro"/>
</dbReference>
<evidence type="ECO:0000256" key="4">
    <source>
        <dbReference type="ARBA" id="ARBA00022840"/>
    </source>
</evidence>
<dbReference type="SMART" id="SM00382">
    <property type="entry name" value="AAA"/>
    <property type="match status" value="1"/>
</dbReference>
<dbReference type="Gene3D" id="3.40.50.300">
    <property type="entry name" value="P-loop containing nucleotide triphosphate hydrolases"/>
    <property type="match status" value="1"/>
</dbReference>
<sequence length="260" mass="28036">MTPPLLSLADVTVRYGAHEAVSGISFAVAPGEIVGLVGESGSGKTTIGRAIAGTTPVSRGDVRWEGRALPSRRSPQERRAIQVVFQDPSLSLNPRLTVGTMLAELLVVHRIAPRREVRQRVEELLARVSLPPETADARPARLSGGQRQRVAIARALAVQPRLIVADEPTSALDVSVQADILRLFARTRDELGTSIVIVTHDIGVVRYLCDRVVVLQGGRIVEQGPTREVLASPREDYTRALLSAVPRLSVHPTSENPALS</sequence>
<keyword evidence="3" id="KW-0547">Nucleotide-binding</keyword>
<accession>A0AA97FHS3</accession>
<dbReference type="InterPro" id="IPR050319">
    <property type="entry name" value="ABC_transp_ATP-bind"/>
</dbReference>
<dbReference type="PANTHER" id="PTHR43776">
    <property type="entry name" value="TRANSPORT ATP-BINDING PROTEIN"/>
    <property type="match status" value="1"/>
</dbReference>
<gene>
    <name evidence="6" type="ORF">N8K70_02060</name>
</gene>
<keyword evidence="4 6" id="KW-0067">ATP-binding</keyword>
<dbReference type="GO" id="GO:0005524">
    <property type="term" value="F:ATP binding"/>
    <property type="evidence" value="ECO:0007669"/>
    <property type="project" value="UniProtKB-KW"/>
</dbReference>
<evidence type="ECO:0000256" key="1">
    <source>
        <dbReference type="ARBA" id="ARBA00005417"/>
    </source>
</evidence>
<reference evidence="6 7" key="1">
    <citation type="submission" date="2023-02" db="EMBL/GenBank/DDBJ databases">
        <title>Microbacterium betulae sp. nov., isolated from birch wood.</title>
        <authorList>
            <person name="Pasciak M."/>
            <person name="Pawlik K.J."/>
            <person name="Martynowski D."/>
            <person name="Laczmanski L."/>
            <person name="Ciekot J."/>
            <person name="Szponar B."/>
            <person name="Wojcik-Fatla A."/>
            <person name="Mackiewicz B."/>
            <person name="Farian E."/>
            <person name="Cholewa G."/>
            <person name="Cholewa A."/>
            <person name="Dutkiewicz J."/>
        </authorList>
    </citation>
    <scope>NUCLEOTIDE SEQUENCE [LARGE SCALE GENOMIC DNA]</scope>
    <source>
        <strain evidence="6 7">AB</strain>
    </source>
</reference>
<comment type="similarity">
    <text evidence="1">Belongs to the ABC transporter superfamily.</text>
</comment>
<dbReference type="PROSITE" id="PS00211">
    <property type="entry name" value="ABC_TRANSPORTER_1"/>
    <property type="match status" value="1"/>
</dbReference>
<dbReference type="SUPFAM" id="SSF52540">
    <property type="entry name" value="P-loop containing nucleoside triphosphate hydrolases"/>
    <property type="match status" value="1"/>
</dbReference>
<dbReference type="InterPro" id="IPR003593">
    <property type="entry name" value="AAA+_ATPase"/>
</dbReference>
<dbReference type="GO" id="GO:0055085">
    <property type="term" value="P:transmembrane transport"/>
    <property type="evidence" value="ECO:0007669"/>
    <property type="project" value="UniProtKB-ARBA"/>
</dbReference>
<dbReference type="CDD" id="cd03257">
    <property type="entry name" value="ABC_NikE_OppD_transporters"/>
    <property type="match status" value="1"/>
</dbReference>
<proteinExistence type="inferred from homology"/>
<evidence type="ECO:0000256" key="2">
    <source>
        <dbReference type="ARBA" id="ARBA00022448"/>
    </source>
</evidence>
<evidence type="ECO:0000313" key="6">
    <source>
        <dbReference type="EMBL" id="WOF23486.1"/>
    </source>
</evidence>
<evidence type="ECO:0000313" key="7">
    <source>
        <dbReference type="Proteomes" id="UP001305498"/>
    </source>
</evidence>
<dbReference type="InterPro" id="IPR027417">
    <property type="entry name" value="P-loop_NTPase"/>
</dbReference>
<dbReference type="InterPro" id="IPR017871">
    <property type="entry name" value="ABC_transporter-like_CS"/>
</dbReference>
<feature type="domain" description="ABC transporter" evidence="5">
    <location>
        <begin position="6"/>
        <end position="242"/>
    </location>
</feature>
<dbReference type="InterPro" id="IPR003439">
    <property type="entry name" value="ABC_transporter-like_ATP-bd"/>
</dbReference>
<protein>
    <submittedName>
        <fullName evidence="6">ATP-binding cassette domain-containing protein</fullName>
    </submittedName>
</protein>
<dbReference type="InterPro" id="IPR012700">
    <property type="entry name" value="PhnK"/>
</dbReference>
<evidence type="ECO:0000256" key="3">
    <source>
        <dbReference type="ARBA" id="ARBA00022741"/>
    </source>
</evidence>
<dbReference type="Proteomes" id="UP001305498">
    <property type="component" value="Chromosome"/>
</dbReference>
<keyword evidence="7" id="KW-1185">Reference proteome</keyword>
<evidence type="ECO:0000259" key="5">
    <source>
        <dbReference type="PROSITE" id="PS50893"/>
    </source>
</evidence>
<keyword evidence="2" id="KW-0813">Transport</keyword>
<name>A0AA97FHS3_9MICO</name>
<organism evidence="6 7">
    <name type="scientific">Microbacterium betulae</name>
    <dbReference type="NCBI Taxonomy" id="2981139"/>
    <lineage>
        <taxon>Bacteria</taxon>
        <taxon>Bacillati</taxon>
        <taxon>Actinomycetota</taxon>
        <taxon>Actinomycetes</taxon>
        <taxon>Micrococcales</taxon>
        <taxon>Microbacteriaceae</taxon>
        <taxon>Microbacterium</taxon>
    </lineage>
</organism>
<dbReference type="PROSITE" id="PS50893">
    <property type="entry name" value="ABC_TRANSPORTER_2"/>
    <property type="match status" value="1"/>
</dbReference>
<dbReference type="PIRSF" id="PIRSF037116">
    <property type="entry name" value="CP_lyase_PhnK"/>
    <property type="match status" value="1"/>
</dbReference>
<dbReference type="AlphaFoldDB" id="A0AA97FHS3"/>
<dbReference type="PANTHER" id="PTHR43776:SF7">
    <property type="entry name" value="D,D-DIPEPTIDE TRANSPORT ATP-BINDING PROTEIN DDPF-RELATED"/>
    <property type="match status" value="1"/>
</dbReference>
<dbReference type="Pfam" id="PF00005">
    <property type="entry name" value="ABC_tran"/>
    <property type="match status" value="1"/>
</dbReference>
<dbReference type="EMBL" id="CP118157">
    <property type="protein sequence ID" value="WOF23486.1"/>
    <property type="molecule type" value="Genomic_DNA"/>
</dbReference>
<dbReference type="RefSeq" id="WP_317139958.1">
    <property type="nucleotide sequence ID" value="NZ_CP118157.1"/>
</dbReference>
<dbReference type="KEGG" id="mbet:N8K70_02060"/>